<dbReference type="Pfam" id="PF19314">
    <property type="entry name" value="DUF5917"/>
    <property type="match status" value="1"/>
</dbReference>
<dbReference type="AlphaFoldDB" id="A0A1E4TBT3"/>
<reference evidence="4" key="1">
    <citation type="submission" date="2016-02" db="EMBL/GenBank/DDBJ databases">
        <title>Comparative genomics of biotechnologically important yeasts.</title>
        <authorList>
            <consortium name="DOE Joint Genome Institute"/>
            <person name="Riley R."/>
            <person name="Haridas S."/>
            <person name="Wolfe K.H."/>
            <person name="Lopes M.R."/>
            <person name="Hittinger C.T."/>
            <person name="Goker M."/>
            <person name="Salamov A."/>
            <person name="Wisecaver J."/>
            <person name="Long T.M."/>
            <person name="Aerts A.L."/>
            <person name="Barry K."/>
            <person name="Choi C."/>
            <person name="Clum A."/>
            <person name="Coughlan A.Y."/>
            <person name="Deshpande S."/>
            <person name="Douglass A.P."/>
            <person name="Hanson S.J."/>
            <person name="Klenk H.-P."/>
            <person name="Labutti K."/>
            <person name="Lapidus A."/>
            <person name="Lindquist E."/>
            <person name="Lipzen A."/>
            <person name="Meier-Kolthoff J.P."/>
            <person name="Ohm R.A."/>
            <person name="Otillar R.P."/>
            <person name="Pangilinan J."/>
            <person name="Peng Y."/>
            <person name="Rokas A."/>
            <person name="Rosa C.A."/>
            <person name="Scheuner C."/>
            <person name="Sibirny A.A."/>
            <person name="Slot J.C."/>
            <person name="Stielow J.B."/>
            <person name="Sun H."/>
            <person name="Kurtzman C.P."/>
            <person name="Blackwell M."/>
            <person name="Jeffries T.W."/>
            <person name="Grigoriev I.V."/>
        </authorList>
    </citation>
    <scope>NUCLEOTIDE SEQUENCE [LARGE SCALE GENOMIC DNA]</scope>
    <source>
        <strain evidence="4">NRRL Y-17796</strain>
    </source>
</reference>
<evidence type="ECO:0000259" key="2">
    <source>
        <dbReference type="Pfam" id="PF19314"/>
    </source>
</evidence>
<name>A0A1E4TBT3_9ASCO</name>
<protein>
    <recommendedName>
        <fullName evidence="2">FHF complex subunit HOOK-interacting protein C-terminal domain-containing protein</fullName>
    </recommendedName>
</protein>
<evidence type="ECO:0000313" key="4">
    <source>
        <dbReference type="Proteomes" id="UP000095023"/>
    </source>
</evidence>
<proteinExistence type="inferred from homology"/>
<gene>
    <name evidence="3" type="ORF">CANCADRAFT_3754</name>
</gene>
<organism evidence="3 4">
    <name type="scientific">Tortispora caseinolytica NRRL Y-17796</name>
    <dbReference type="NCBI Taxonomy" id="767744"/>
    <lineage>
        <taxon>Eukaryota</taxon>
        <taxon>Fungi</taxon>
        <taxon>Dikarya</taxon>
        <taxon>Ascomycota</taxon>
        <taxon>Saccharomycotina</taxon>
        <taxon>Trigonopsidomycetes</taxon>
        <taxon>Trigonopsidales</taxon>
        <taxon>Trigonopsidaceae</taxon>
        <taxon>Tortispora</taxon>
    </lineage>
</organism>
<dbReference type="Proteomes" id="UP000095023">
    <property type="component" value="Unassembled WGS sequence"/>
</dbReference>
<dbReference type="Pfam" id="PF10257">
    <property type="entry name" value="RAI16-like"/>
    <property type="match status" value="1"/>
</dbReference>
<dbReference type="OrthoDB" id="5350595at2759"/>
<dbReference type="InterPro" id="IPR045669">
    <property type="entry name" value="FHIP_C"/>
</dbReference>
<keyword evidence="4" id="KW-1185">Reference proteome</keyword>
<dbReference type="PANTHER" id="PTHR21705:SF11">
    <property type="entry name" value="FHIP FAMILY PROTEIN CG3558"/>
    <property type="match status" value="1"/>
</dbReference>
<evidence type="ECO:0000313" key="3">
    <source>
        <dbReference type="EMBL" id="ODV89118.1"/>
    </source>
</evidence>
<accession>A0A1E4TBT3</accession>
<evidence type="ECO:0000256" key="1">
    <source>
        <dbReference type="ARBA" id="ARBA00024336"/>
    </source>
</evidence>
<sequence>MRICLNFAIELLRSFANFSDTELSNPDIANAINYLIVQSSSYALATATISSSFVAMLFAICSKIRQQPAILDLWLLDSDSADTNSLSTVDFPIFRILVNYVYQDGEVGDYARTGILYLIEICSQSPKLVDWIINGDCGTLLASGLGALYSQLSRQVTKAFNAIDDPMIVSLVRSPSSNTPTSSSNSSSFSTLSKHKEFFQIYLLFWQDMLYHCYEPTVYRSLLSHYYSLFLCQLLYPSLIESSDFDGSQSSLIAVLTYIRSILDTFELNDLSHLSLSYMMNISHESFSLSKFTSQEPLSPDLCALSDIIFTSLKSPSDQTMAAGLRLIQVILHKYYPYAVNSLIHVSYIAQADAVRYSDYLQLLRLLSAPAVNYNSPQITDSQSYDCYLDDAYARIQAQQCTPRPAFDFHSLNNPKFSKRQNSLCTPPRCYYGRVKPNDFLIENLSSMLSTFFTNSVEINLTLTEVISELACCSYLSLVGWLMPSVEPMTDPVLEKTPDLQTDDLGDCSGDEIYDWEDHEMPNIGPSTYGSIYTALQSLYTAYQALPSRIPDFAEAYTRCSSELQMGDDLNDALNDMAFLPKKSRTVRKQRSLDSIRNTSSRSSNSKFYPLSVLKRTSESIKINYSNLSFGEMSKSSEAPLSPVLLREIPLDESIVKPQSSDTISSTASVVQLIVNVLIYEEFLKELCAIVQARATLVDTILY</sequence>
<dbReference type="EMBL" id="KV453843">
    <property type="protein sequence ID" value="ODV89118.1"/>
    <property type="molecule type" value="Genomic_DNA"/>
</dbReference>
<comment type="similarity">
    <text evidence="1">Belongs to the FHIP family.</text>
</comment>
<dbReference type="InterPro" id="IPR019384">
    <property type="entry name" value="FHIP"/>
</dbReference>
<feature type="domain" description="FHF complex subunit HOOK-interacting protein C-terminal" evidence="2">
    <location>
        <begin position="441"/>
        <end position="484"/>
    </location>
</feature>
<dbReference type="PANTHER" id="PTHR21705">
    <property type="entry name" value="RAI16 PROTEIN-RELATED"/>
    <property type="match status" value="1"/>
</dbReference>